<dbReference type="Proteomes" id="UP000017246">
    <property type="component" value="Unassembled WGS sequence"/>
</dbReference>
<dbReference type="STRING" id="6211.A0A087W192"/>
<evidence type="ECO:0000259" key="2">
    <source>
        <dbReference type="PROSITE" id="PS51293"/>
    </source>
</evidence>
<feature type="compositionally biased region" description="Basic and acidic residues" evidence="1">
    <location>
        <begin position="106"/>
        <end position="122"/>
    </location>
</feature>
<dbReference type="EMBL" id="LN902844">
    <property type="protein sequence ID" value="CDI98217.1"/>
    <property type="molecule type" value="Genomic_DNA"/>
</dbReference>
<dbReference type="AlphaFoldDB" id="A0A087W192"/>
<feature type="region of interest" description="Disordered" evidence="1">
    <location>
        <begin position="82"/>
        <end position="169"/>
    </location>
</feature>
<evidence type="ECO:0000313" key="4">
    <source>
        <dbReference type="Proteomes" id="UP000017246"/>
    </source>
</evidence>
<dbReference type="SUPFAM" id="SSF46689">
    <property type="entry name" value="Homeodomain-like"/>
    <property type="match status" value="1"/>
</dbReference>
<name>A0A087W192_ECHMU</name>
<dbReference type="InterPro" id="IPR009057">
    <property type="entry name" value="Homeodomain-like_sf"/>
</dbReference>
<dbReference type="InterPro" id="IPR001005">
    <property type="entry name" value="SANT/Myb"/>
</dbReference>
<reference evidence="3" key="2">
    <citation type="submission" date="2015-11" db="EMBL/GenBank/DDBJ databases">
        <authorList>
            <person name="Zhang Y."/>
            <person name="Guo Z."/>
        </authorList>
    </citation>
    <scope>NUCLEOTIDE SEQUENCE</scope>
</reference>
<feature type="domain" description="SANT" evidence="2">
    <location>
        <begin position="40"/>
        <end position="91"/>
    </location>
</feature>
<evidence type="ECO:0000256" key="1">
    <source>
        <dbReference type="SAM" id="MobiDB-lite"/>
    </source>
</evidence>
<dbReference type="PROSITE" id="PS51293">
    <property type="entry name" value="SANT"/>
    <property type="match status" value="1"/>
</dbReference>
<dbReference type="Gene3D" id="1.20.58.1880">
    <property type="match status" value="1"/>
</dbReference>
<dbReference type="OrthoDB" id="10021571at2759"/>
<dbReference type="InterPro" id="IPR017884">
    <property type="entry name" value="SANT_dom"/>
</dbReference>
<gene>
    <name evidence="3" type="ORF">EmuJ_000205400</name>
</gene>
<dbReference type="SMART" id="SM00717">
    <property type="entry name" value="SANT"/>
    <property type="match status" value="1"/>
</dbReference>
<protein>
    <submittedName>
        <fullName evidence="3">SANT DNA binding</fullName>
    </submittedName>
</protein>
<feature type="compositionally biased region" description="Basic and acidic residues" evidence="1">
    <location>
        <begin position="137"/>
        <end position="156"/>
    </location>
</feature>
<keyword evidence="4" id="KW-1185">Reference proteome</keyword>
<dbReference type="OMA" id="SRWTIIE"/>
<sequence length="271" mass="29836">MANAQKVANIFELASVAFKKLAELTLDLKIFQAQAEQGPSTSSRWTIIEVDQLKDAIARFGNDLTKIASVIETKTLTQIKHKLKSQGLEGPGPERAEGAENDDEKDAGRSPENESGHVRELPEVSTVSVDRGRRKPTFSERNDPDLPDQKFKRRLDSGSGPSILTISKPKGPVVARHVVPVAGVQRTPITVQTSPTVKPRVVPITPSASNVLSHAQMRKQAVMSQELKYEQYSEDEGDDHFRDDDDDDDDEESDAPYYSEDETGGNSTPQN</sequence>
<feature type="region of interest" description="Disordered" evidence="1">
    <location>
        <begin position="212"/>
        <end position="271"/>
    </location>
</feature>
<organism evidence="3 4">
    <name type="scientific">Echinococcus multilocularis</name>
    <name type="common">Fox tapeworm</name>
    <dbReference type="NCBI Taxonomy" id="6211"/>
    <lineage>
        <taxon>Eukaryota</taxon>
        <taxon>Metazoa</taxon>
        <taxon>Spiralia</taxon>
        <taxon>Lophotrochozoa</taxon>
        <taxon>Platyhelminthes</taxon>
        <taxon>Cestoda</taxon>
        <taxon>Eucestoda</taxon>
        <taxon>Cyclophyllidea</taxon>
        <taxon>Taeniidae</taxon>
        <taxon>Echinococcus</taxon>
    </lineage>
</organism>
<dbReference type="Pfam" id="PF00249">
    <property type="entry name" value="Myb_DNA-binding"/>
    <property type="match status" value="1"/>
</dbReference>
<evidence type="ECO:0000313" key="3">
    <source>
        <dbReference type="EMBL" id="CDI98217.1"/>
    </source>
</evidence>
<accession>A0A087W192</accession>
<feature type="compositionally biased region" description="Acidic residues" evidence="1">
    <location>
        <begin position="232"/>
        <end position="263"/>
    </location>
</feature>
<reference evidence="3" key="1">
    <citation type="journal article" date="2013" name="Nature">
        <title>The genomes of four tapeworm species reveal adaptations to parasitism.</title>
        <authorList>
            <person name="Tsai I.J."/>
            <person name="Zarowiecki M."/>
            <person name="Holroyd N."/>
            <person name="Garciarrubio A."/>
            <person name="Sanchez-Flores A."/>
            <person name="Brooks K.L."/>
            <person name="Tracey A."/>
            <person name="Bobes R.J."/>
            <person name="Fragoso G."/>
            <person name="Sciutto E."/>
            <person name="Aslett M."/>
            <person name="Beasley H."/>
            <person name="Bennett H.M."/>
            <person name="Cai J."/>
            <person name="Camicia F."/>
            <person name="Clark R."/>
            <person name="Cucher M."/>
            <person name="De Silva N."/>
            <person name="Day T.A."/>
            <person name="Deplazes P."/>
            <person name="Estrada K."/>
            <person name="Fernandez C."/>
            <person name="Holland P.W."/>
            <person name="Hou J."/>
            <person name="Hu S."/>
            <person name="Huckvale T."/>
            <person name="Hung S.S."/>
            <person name="Kamenetzky L."/>
            <person name="Keane J.A."/>
            <person name="Kiss F."/>
            <person name="Koziol U."/>
            <person name="Lambert O."/>
            <person name="Liu K."/>
            <person name="Luo X."/>
            <person name="Luo Y."/>
            <person name="Macchiaroli N."/>
            <person name="Nichol S."/>
            <person name="Paps J."/>
            <person name="Parkinson J."/>
            <person name="Pouchkina-Stantcheva N."/>
            <person name="Riddiford N."/>
            <person name="Rosenzvit M."/>
            <person name="Salinas G."/>
            <person name="Wasmuth J.D."/>
            <person name="Zamanian M."/>
            <person name="Zheng Y."/>
            <person name="Cai X."/>
            <person name="Soberon X."/>
            <person name="Olson P.D."/>
            <person name="Laclette J.P."/>
            <person name="Brehm K."/>
            <person name="Berriman M."/>
            <person name="Garciarrubio A."/>
            <person name="Bobes R.J."/>
            <person name="Fragoso G."/>
            <person name="Sanchez-Flores A."/>
            <person name="Estrada K."/>
            <person name="Cevallos M.A."/>
            <person name="Morett E."/>
            <person name="Gonzalez V."/>
            <person name="Portillo T."/>
            <person name="Ochoa-Leyva A."/>
            <person name="Jose M.V."/>
            <person name="Sciutto E."/>
            <person name="Landa A."/>
            <person name="Jimenez L."/>
            <person name="Valdes V."/>
            <person name="Carrero J.C."/>
            <person name="Larralde C."/>
            <person name="Morales-Montor J."/>
            <person name="Limon-Lason J."/>
            <person name="Soberon X."/>
            <person name="Laclette J.P."/>
        </authorList>
    </citation>
    <scope>NUCLEOTIDE SEQUENCE [LARGE SCALE GENOMIC DNA]</scope>
</reference>
<dbReference type="eggNOG" id="KOG4834">
    <property type="taxonomic scope" value="Eukaryota"/>
</dbReference>
<proteinExistence type="predicted"/>
<dbReference type="CDD" id="cd00167">
    <property type="entry name" value="SANT"/>
    <property type="match status" value="1"/>
</dbReference>